<reference evidence="12" key="1">
    <citation type="submission" date="2011-07" db="EMBL/GenBank/DDBJ databases">
        <authorList>
            <consortium name="Caenorhabditis brenneri Sequencing and Analysis Consortium"/>
            <person name="Wilson R.K."/>
        </authorList>
    </citation>
    <scope>NUCLEOTIDE SEQUENCE [LARGE SCALE GENOMIC DNA]</scope>
    <source>
        <strain evidence="12">PB2801</strain>
    </source>
</reference>
<dbReference type="HOGENOM" id="CLU_023294_1_1_1"/>
<dbReference type="InterPro" id="IPR013197">
    <property type="entry name" value="RNA_pol_III_RPC82-rel_HTH"/>
</dbReference>
<accession>G0PC22</accession>
<dbReference type="GO" id="GO:0006351">
    <property type="term" value="P:DNA-templated transcription"/>
    <property type="evidence" value="ECO:0007669"/>
    <property type="project" value="InterPro"/>
</dbReference>
<evidence type="ECO:0000259" key="10">
    <source>
        <dbReference type="Pfam" id="PF22536"/>
    </source>
</evidence>
<feature type="compositionally biased region" description="Low complexity" evidence="7">
    <location>
        <begin position="176"/>
        <end position="186"/>
    </location>
</feature>
<evidence type="ECO:0000256" key="1">
    <source>
        <dbReference type="ARBA" id="ARBA00004123"/>
    </source>
</evidence>
<name>G0PC22_CAEBE</name>
<proteinExistence type="inferred from homology"/>
<evidence type="ECO:0000256" key="4">
    <source>
        <dbReference type="ARBA" id="ARBA00023163"/>
    </source>
</evidence>
<feature type="domain" description="RNA polymerase III subunit RPC82-related helix-turn-helix" evidence="9">
    <location>
        <begin position="9"/>
        <end position="68"/>
    </location>
</feature>
<dbReference type="InterPro" id="IPR008806">
    <property type="entry name" value="RNA_pol_III_Rpc82_C"/>
</dbReference>
<evidence type="ECO:0000256" key="7">
    <source>
        <dbReference type="SAM" id="MobiDB-lite"/>
    </source>
</evidence>
<feature type="compositionally biased region" description="Low complexity" evidence="7">
    <location>
        <begin position="500"/>
        <end position="519"/>
    </location>
</feature>
<dbReference type="InParanoid" id="G0PC22"/>
<keyword evidence="3 6" id="KW-0240">DNA-directed RNA polymerase</keyword>
<organism evidence="12">
    <name type="scientific">Caenorhabditis brenneri</name>
    <name type="common">Nematode worm</name>
    <dbReference type="NCBI Taxonomy" id="135651"/>
    <lineage>
        <taxon>Eukaryota</taxon>
        <taxon>Metazoa</taxon>
        <taxon>Ecdysozoa</taxon>
        <taxon>Nematoda</taxon>
        <taxon>Chromadorea</taxon>
        <taxon>Rhabditida</taxon>
        <taxon>Rhabditina</taxon>
        <taxon>Rhabditomorpha</taxon>
        <taxon>Rhabditoidea</taxon>
        <taxon>Rhabditidae</taxon>
        <taxon>Peloderinae</taxon>
        <taxon>Caenorhabditis</taxon>
    </lineage>
</organism>
<dbReference type="Pfam" id="PF05645">
    <property type="entry name" value="RNA_pol_Rpc82"/>
    <property type="match status" value="1"/>
</dbReference>
<dbReference type="InterPro" id="IPR036388">
    <property type="entry name" value="WH-like_DNA-bd_sf"/>
</dbReference>
<dbReference type="eggNOG" id="KOG2587">
    <property type="taxonomic scope" value="Eukaryota"/>
</dbReference>
<dbReference type="Pfam" id="PF08221">
    <property type="entry name" value="HTH_9"/>
    <property type="match status" value="1"/>
</dbReference>
<evidence type="ECO:0000256" key="2">
    <source>
        <dbReference type="ARBA" id="ARBA00007206"/>
    </source>
</evidence>
<feature type="region of interest" description="Disordered" evidence="7">
    <location>
        <begin position="494"/>
        <end position="519"/>
    </location>
</feature>
<comment type="function">
    <text evidence="6">DNA-dependent RNA polymerase catalyzes the transcription of DNA into RNA using the four ribonucleoside triphosphates as substrates. Specific core component of RNA polymerase III which synthesizes small RNAs, such as 5S rRNA and tRNAs.</text>
</comment>
<keyword evidence="4 6" id="KW-0804">Transcription</keyword>
<dbReference type="Gene3D" id="1.10.10.10">
    <property type="entry name" value="Winged helix-like DNA-binding domain superfamily/Winged helix DNA-binding domain"/>
    <property type="match status" value="4"/>
</dbReference>
<feature type="region of interest" description="Disordered" evidence="7">
    <location>
        <begin position="173"/>
        <end position="200"/>
    </location>
</feature>
<evidence type="ECO:0000259" key="8">
    <source>
        <dbReference type="Pfam" id="PF05645"/>
    </source>
</evidence>
<dbReference type="Pfam" id="PF22536">
    <property type="entry name" value="WHD_POLR3C"/>
    <property type="match status" value="1"/>
</dbReference>
<dbReference type="GO" id="GO:0005666">
    <property type="term" value="C:RNA polymerase III complex"/>
    <property type="evidence" value="ECO:0007669"/>
    <property type="project" value="UniProtKB-UniRule"/>
</dbReference>
<keyword evidence="12" id="KW-1185">Reference proteome</keyword>
<dbReference type="FunCoup" id="G0PC22">
    <property type="interactions" value="2945"/>
</dbReference>
<dbReference type="InterPro" id="IPR039748">
    <property type="entry name" value="RPC3"/>
</dbReference>
<sequence length="546" mass="61991">MGGGKYETQMCVIIIEDIFGKIVAKVMETILKESCQLATLMLKLKGQMTTVLIKKALTTLINFGFVTFNLDNNHRATYVADADQIQYVISAPRACLIAKTLYGPTAESICIELISQGRLTVSEPIRRLKQLMISLQLHISSFVVAPVESEIHGCPQFVANFDPFAMPTAIMEKNETNSSELSTSDSNSRKRKADSSPSDADAGQYWRLNWVRFNGYLRDELIIDYLIGGESTATMTHLNVKREEGEEVPQVDRTQYITQNVAHLMFKINETRANPLSLENITASVTDLQRLVRENSLDLAKPDIELACQILVDESDGIVRKLGDSNGGLYTVDIRHAIRQICRHHCESLIREQFEGRAIRVMRLLESRHYLDEEQVEKLSMMSGKEAREMLYALVEEGYVFNKPVGRSTDFQPARTFYLYYVDLSRTVRGLVEYNCKLVRNLILRQRHERAENKALLDKDANVQPIIENIRQSDASEEEKELSIKEVEEMYLPGPDRAHSSLPKISSYSPRSSRSIDSGSSCFQDTNELLLMIMCRNVINLELEKP</sequence>
<evidence type="ECO:0000256" key="5">
    <source>
        <dbReference type="ARBA" id="ARBA00023242"/>
    </source>
</evidence>
<comment type="subunit">
    <text evidence="6">Component of the RNA polymerase III (Pol III) complex consisting of 17 subunits.</text>
</comment>
<keyword evidence="5 6" id="KW-0539">Nucleus</keyword>
<comment type="subcellular location">
    <subcellularLocation>
        <location evidence="1 6">Nucleus</location>
    </subcellularLocation>
</comment>
<dbReference type="OrthoDB" id="272392at2759"/>
<gene>
    <name evidence="11" type="ORF">CAEBREN_30891</name>
</gene>
<dbReference type="EMBL" id="GL380228">
    <property type="protein sequence ID" value="EGT50904.1"/>
    <property type="molecule type" value="Genomic_DNA"/>
</dbReference>
<feature type="domain" description="RNA polymerase III Rpc82 C -terminal" evidence="8">
    <location>
        <begin position="145"/>
        <end position="340"/>
    </location>
</feature>
<feature type="domain" description="DNA-directed RNA polymerase III subunit RPC3 winged-helix" evidence="10">
    <location>
        <begin position="347"/>
        <end position="422"/>
    </location>
</feature>
<dbReference type="GO" id="GO:0003697">
    <property type="term" value="F:single-stranded DNA binding"/>
    <property type="evidence" value="ECO:0007669"/>
    <property type="project" value="UniProtKB-UniRule"/>
</dbReference>
<dbReference type="InterPro" id="IPR055207">
    <property type="entry name" value="POLR3C_WHD"/>
</dbReference>
<dbReference type="AlphaFoldDB" id="G0PC22"/>
<evidence type="ECO:0000259" key="9">
    <source>
        <dbReference type="Pfam" id="PF08221"/>
    </source>
</evidence>
<dbReference type="Gene3D" id="6.10.140.1450">
    <property type="match status" value="1"/>
</dbReference>
<dbReference type="PANTHER" id="PTHR12949">
    <property type="entry name" value="RNA POLYMERASE III DNA DIRECTED -RELATED"/>
    <property type="match status" value="1"/>
</dbReference>
<evidence type="ECO:0000256" key="3">
    <source>
        <dbReference type="ARBA" id="ARBA00022478"/>
    </source>
</evidence>
<dbReference type="STRING" id="135651.G0PC22"/>
<dbReference type="FunFam" id="1.10.10.10:FF:001052">
    <property type="entry name" value="Protein CBG12577"/>
    <property type="match status" value="1"/>
</dbReference>
<comment type="similarity">
    <text evidence="2 6">Belongs to the eukaryotic RPC3/POLR3C RNA polymerase subunit family.</text>
</comment>
<evidence type="ECO:0000256" key="6">
    <source>
        <dbReference type="RuleBase" id="RU367076"/>
    </source>
</evidence>
<evidence type="ECO:0000313" key="12">
    <source>
        <dbReference type="Proteomes" id="UP000008068"/>
    </source>
</evidence>
<evidence type="ECO:0000313" key="11">
    <source>
        <dbReference type="EMBL" id="EGT50904.1"/>
    </source>
</evidence>
<dbReference type="PANTHER" id="PTHR12949:SF0">
    <property type="entry name" value="DNA-DIRECTED RNA POLYMERASE III SUBUNIT RPC3"/>
    <property type="match status" value="1"/>
</dbReference>
<protein>
    <recommendedName>
        <fullName evidence="6">DNA-directed RNA polymerase III subunit RPC3</fullName>
        <shortName evidence="6">RNA polymerase III subunit C3</shortName>
    </recommendedName>
</protein>
<dbReference type="Proteomes" id="UP000008068">
    <property type="component" value="Unassembled WGS sequence"/>
</dbReference>
<dbReference type="FunFam" id="1.10.10.10:FF:000420">
    <property type="entry name" value="RNA polymerase III subunit, putative"/>
    <property type="match status" value="1"/>
</dbReference>